<dbReference type="GO" id="GO:0005634">
    <property type="term" value="C:nucleus"/>
    <property type="evidence" value="ECO:0007669"/>
    <property type="project" value="TreeGrafter"/>
</dbReference>
<dbReference type="GeneID" id="9050009"/>
<organism evidence="7">
    <name type="scientific">Perkinsus marinus (strain ATCC 50983 / TXsc)</name>
    <dbReference type="NCBI Taxonomy" id="423536"/>
    <lineage>
        <taxon>Eukaryota</taxon>
        <taxon>Sar</taxon>
        <taxon>Alveolata</taxon>
        <taxon>Perkinsozoa</taxon>
        <taxon>Perkinsea</taxon>
        <taxon>Perkinsida</taxon>
        <taxon>Perkinsidae</taxon>
        <taxon>Perkinsus</taxon>
    </lineage>
</organism>
<keyword evidence="7" id="KW-1185">Reference proteome</keyword>
<dbReference type="InterPro" id="IPR019786">
    <property type="entry name" value="Zinc_finger_PHD-type_CS"/>
</dbReference>
<dbReference type="OrthoDB" id="419113at2759"/>
<dbReference type="EMBL" id="GG685191">
    <property type="protein sequence ID" value="EER00267.1"/>
    <property type="molecule type" value="Genomic_DNA"/>
</dbReference>
<keyword evidence="2" id="KW-0863">Zinc-finger</keyword>
<accession>C5LSM6</accession>
<dbReference type="GO" id="GO:0032452">
    <property type="term" value="F:histone demethylase activity"/>
    <property type="evidence" value="ECO:0007669"/>
    <property type="project" value="TreeGrafter"/>
</dbReference>
<dbReference type="GO" id="GO:0008270">
    <property type="term" value="F:zinc ion binding"/>
    <property type="evidence" value="ECO:0007669"/>
    <property type="project" value="UniProtKB-KW"/>
</dbReference>
<name>C5LSM6_PERM5</name>
<dbReference type="RefSeq" id="XP_002767549.1">
    <property type="nucleotide sequence ID" value="XM_002767503.1"/>
</dbReference>
<dbReference type="Pfam" id="PF02373">
    <property type="entry name" value="JmjC"/>
    <property type="match status" value="1"/>
</dbReference>
<reference evidence="6 7" key="1">
    <citation type="submission" date="2008-07" db="EMBL/GenBank/DDBJ databases">
        <authorList>
            <person name="El-Sayed N."/>
            <person name="Caler E."/>
            <person name="Inman J."/>
            <person name="Amedeo P."/>
            <person name="Hass B."/>
            <person name="Wortman J."/>
        </authorList>
    </citation>
    <scope>NUCLEOTIDE SEQUENCE [LARGE SCALE GENOMIC DNA]</scope>
    <source>
        <strain evidence="7">ATCC 50983 / TXsc</strain>
    </source>
</reference>
<dbReference type="InterPro" id="IPR003347">
    <property type="entry name" value="JmjC_dom"/>
</dbReference>
<dbReference type="GO" id="GO:0000785">
    <property type="term" value="C:chromatin"/>
    <property type="evidence" value="ECO:0007669"/>
    <property type="project" value="TreeGrafter"/>
</dbReference>
<dbReference type="SMART" id="SM00558">
    <property type="entry name" value="JmjC"/>
    <property type="match status" value="1"/>
</dbReference>
<proteinExistence type="predicted"/>
<protein>
    <recommendedName>
        <fullName evidence="5">JmjC domain-containing protein</fullName>
    </recommendedName>
</protein>
<evidence type="ECO:0000256" key="4">
    <source>
        <dbReference type="SAM" id="MobiDB-lite"/>
    </source>
</evidence>
<keyword evidence="1" id="KW-0479">Metal-binding</keyword>
<keyword evidence="3" id="KW-0862">Zinc</keyword>
<evidence type="ECO:0000313" key="6">
    <source>
        <dbReference type="EMBL" id="EER00267.1"/>
    </source>
</evidence>
<evidence type="ECO:0000256" key="2">
    <source>
        <dbReference type="ARBA" id="ARBA00022771"/>
    </source>
</evidence>
<feature type="region of interest" description="Disordered" evidence="4">
    <location>
        <begin position="628"/>
        <end position="685"/>
    </location>
</feature>
<dbReference type="PANTHER" id="PTHR10694">
    <property type="entry name" value="LYSINE-SPECIFIC DEMETHYLASE"/>
    <property type="match status" value="1"/>
</dbReference>
<dbReference type="Gene3D" id="2.60.120.650">
    <property type="entry name" value="Cupin"/>
    <property type="match status" value="1"/>
</dbReference>
<feature type="domain" description="JmjC" evidence="5">
    <location>
        <begin position="236"/>
        <end position="409"/>
    </location>
</feature>
<dbReference type="InParanoid" id="C5LSM6"/>
<sequence>MMVVENSPVDGSSVEMRSKDVLSPNELLFLKVNGSTFEEAERFSRAAEDRSTAALCEACCLLLPSEADPKRPYLKCTHAYGDGLACECSLHVSCLVEQYPDVRVELDMDWFCPRCIKRARRDTSLAWLSQEETGFGFNWSSDMSMADFIAHNDSVWVLVIVGGPYRRSRCEKIFGRAHPEESTVEEVFWRVVNFGSARDESSPAEAAYDDICYGNDLDSAEVSSNVFPRAGTPYGLADGEQWSLRTLPLLPDSVLNEYLPSHGGGPLDIAGVTRPWVYLGSALSAFCWHAEDQYLYSINFHHAGAAKIWYSVPGRQARAMEDLFRRELPTLCSSIPDLTQHMTTMIDPKVLLTQGLLVTRGVQRPGDIVLTFPGAYHGGFNAGINLAEAVNVPARDWITMGSVAGRAYTKLCRRPIFCFDDLVINICRVYATGEEMNPMLALQAMRHLHYIKRQRTATPKGQAIPTSPRSSSDILSRVDPEKPWLIINTSRPRRTVSPLGFKHTGSPASKSIAYLYGYEPDGALCCICRQFCSVVAGECRDCGLVYCNLHIGSCCGHPVSSKVIHHVLAPEDLSKILECCQRRYKRWRLWSRKIERVHRSVALYLGETPQQPSIAHEVRLDDLECMDSEGDLTPTRPDRRAKENAMRSWKKKKCAATEPPANDIVGRSPSMTSTSTLSPPSSPRSALALRVDMSTISSLLDERESEGIPWRVPIEPPNADWLFGLKERCGDPWETRIKALLDGNEPIKFDRLFDLLNDVIVNTTPVRCPREDELIDKLTQVMHLRSVIRTALGMKPLASRERGIHIKSNCTSASPDDPCRLKQSSTGGFVLAGTHGALGKFRIGDEVPLSEALLRAETALVQARELGVTDLPEEPLIHDCVSILTNMEKSSRGGAAARGRDLEGRANSTLWKITATHHT</sequence>
<dbReference type="OMA" id="CPRETEL"/>
<dbReference type="PROSITE" id="PS01359">
    <property type="entry name" value="ZF_PHD_1"/>
    <property type="match status" value="1"/>
</dbReference>
<evidence type="ECO:0000256" key="3">
    <source>
        <dbReference type="ARBA" id="ARBA00022833"/>
    </source>
</evidence>
<dbReference type="SUPFAM" id="SSF51197">
    <property type="entry name" value="Clavaminate synthase-like"/>
    <property type="match status" value="1"/>
</dbReference>
<dbReference type="PROSITE" id="PS51184">
    <property type="entry name" value="JMJC"/>
    <property type="match status" value="1"/>
</dbReference>
<dbReference type="AlphaFoldDB" id="C5LSM6"/>
<dbReference type="GO" id="GO:0010468">
    <property type="term" value="P:regulation of gene expression"/>
    <property type="evidence" value="ECO:0007669"/>
    <property type="project" value="TreeGrafter"/>
</dbReference>
<gene>
    <name evidence="6" type="ORF">Pmar_PMAR017125</name>
</gene>
<feature type="compositionally biased region" description="Low complexity" evidence="4">
    <location>
        <begin position="667"/>
        <end position="685"/>
    </location>
</feature>
<evidence type="ECO:0000313" key="7">
    <source>
        <dbReference type="Proteomes" id="UP000007800"/>
    </source>
</evidence>
<evidence type="ECO:0000259" key="5">
    <source>
        <dbReference type="PROSITE" id="PS51184"/>
    </source>
</evidence>
<dbReference type="Proteomes" id="UP000007800">
    <property type="component" value="Unassembled WGS sequence"/>
</dbReference>
<feature type="compositionally biased region" description="Basic and acidic residues" evidence="4">
    <location>
        <begin position="636"/>
        <end position="645"/>
    </location>
</feature>
<evidence type="ECO:0000256" key="1">
    <source>
        <dbReference type="ARBA" id="ARBA00022723"/>
    </source>
</evidence>